<accession>A0A8C2TJX0</accession>
<protein>
    <submittedName>
        <fullName evidence="2">Uncharacterized protein</fullName>
    </submittedName>
</protein>
<feature type="region of interest" description="Disordered" evidence="1">
    <location>
        <begin position="1"/>
        <end position="37"/>
    </location>
</feature>
<evidence type="ECO:0000256" key="1">
    <source>
        <dbReference type="SAM" id="MobiDB-lite"/>
    </source>
</evidence>
<name>A0A8C2TJX0_COTJA</name>
<dbReference type="AlphaFoldDB" id="A0A8C2TJX0"/>
<dbReference type="Proteomes" id="UP000694412">
    <property type="component" value="Chromosome 13"/>
</dbReference>
<sequence>SKGWFGDFRREPAGGSTRGLWGEEYEGMEPNTGDGLPHWGTHIHRKLPEFCIKPATAASLLQALGANWQSGSGRRTPIPPGRWREAQPQIFTEEPSVPAAEAFSPGKKIKNKPFYDLLLFAT</sequence>
<keyword evidence="3" id="KW-1185">Reference proteome</keyword>
<proteinExistence type="predicted"/>
<evidence type="ECO:0000313" key="3">
    <source>
        <dbReference type="Proteomes" id="UP000694412"/>
    </source>
</evidence>
<reference evidence="2" key="2">
    <citation type="submission" date="2025-08" db="UniProtKB">
        <authorList>
            <consortium name="Ensembl"/>
        </authorList>
    </citation>
    <scope>IDENTIFICATION</scope>
</reference>
<dbReference type="Ensembl" id="ENSCJPT00005019374.1">
    <property type="protein sequence ID" value="ENSCJPP00005013489.1"/>
    <property type="gene ID" value="ENSCJPG00005011379.1"/>
</dbReference>
<evidence type="ECO:0000313" key="2">
    <source>
        <dbReference type="Ensembl" id="ENSCJPP00005013489.1"/>
    </source>
</evidence>
<organism evidence="2 3">
    <name type="scientific">Coturnix japonica</name>
    <name type="common">Japanese quail</name>
    <name type="synonym">Coturnix coturnix japonica</name>
    <dbReference type="NCBI Taxonomy" id="93934"/>
    <lineage>
        <taxon>Eukaryota</taxon>
        <taxon>Metazoa</taxon>
        <taxon>Chordata</taxon>
        <taxon>Craniata</taxon>
        <taxon>Vertebrata</taxon>
        <taxon>Euteleostomi</taxon>
        <taxon>Archelosauria</taxon>
        <taxon>Archosauria</taxon>
        <taxon>Dinosauria</taxon>
        <taxon>Saurischia</taxon>
        <taxon>Theropoda</taxon>
        <taxon>Coelurosauria</taxon>
        <taxon>Aves</taxon>
        <taxon>Neognathae</taxon>
        <taxon>Galloanserae</taxon>
        <taxon>Galliformes</taxon>
        <taxon>Phasianidae</taxon>
        <taxon>Perdicinae</taxon>
        <taxon>Coturnix</taxon>
    </lineage>
</organism>
<reference evidence="2" key="3">
    <citation type="submission" date="2025-09" db="UniProtKB">
        <authorList>
            <consortium name="Ensembl"/>
        </authorList>
    </citation>
    <scope>IDENTIFICATION</scope>
</reference>
<reference evidence="2" key="1">
    <citation type="submission" date="2015-11" db="EMBL/GenBank/DDBJ databases">
        <authorList>
            <consortium name="International Coturnix japonica Genome Analysis Consortium"/>
            <person name="Warren W."/>
            <person name="Burt D.W."/>
            <person name="Antin P.B."/>
            <person name="Lanford R."/>
            <person name="Gros J."/>
            <person name="Wilson R.K."/>
        </authorList>
    </citation>
    <scope>NUCLEOTIDE SEQUENCE [LARGE SCALE GENOMIC DNA]</scope>
</reference>